<organism evidence="2 3">
    <name type="scientific">Ascaris lumbricoides</name>
    <name type="common">Giant roundworm</name>
    <dbReference type="NCBI Taxonomy" id="6252"/>
    <lineage>
        <taxon>Eukaryota</taxon>
        <taxon>Metazoa</taxon>
        <taxon>Ecdysozoa</taxon>
        <taxon>Nematoda</taxon>
        <taxon>Chromadorea</taxon>
        <taxon>Rhabditida</taxon>
        <taxon>Spirurina</taxon>
        <taxon>Ascaridomorpha</taxon>
        <taxon>Ascaridoidea</taxon>
        <taxon>Ascarididae</taxon>
        <taxon>Ascaris</taxon>
    </lineage>
</organism>
<proteinExistence type="predicted"/>
<keyword evidence="2" id="KW-1185">Reference proteome</keyword>
<dbReference type="AlphaFoldDB" id="A0A0M3I1W1"/>
<name>A0A0M3I1W1_ASCLU</name>
<evidence type="ECO:0000313" key="3">
    <source>
        <dbReference type="WBParaSite" id="ALUE_0001035101-mRNA-1"/>
    </source>
</evidence>
<protein>
    <submittedName>
        <fullName evidence="3">Uncharacterized protein</fullName>
    </submittedName>
</protein>
<feature type="compositionally biased region" description="Polar residues" evidence="1">
    <location>
        <begin position="29"/>
        <end position="38"/>
    </location>
</feature>
<accession>A0A0M3I1W1</accession>
<evidence type="ECO:0000313" key="2">
    <source>
        <dbReference type="Proteomes" id="UP000036681"/>
    </source>
</evidence>
<dbReference type="Proteomes" id="UP000036681">
    <property type="component" value="Unplaced"/>
</dbReference>
<feature type="region of interest" description="Disordered" evidence="1">
    <location>
        <begin position="1"/>
        <end position="79"/>
    </location>
</feature>
<evidence type="ECO:0000256" key="1">
    <source>
        <dbReference type="SAM" id="MobiDB-lite"/>
    </source>
</evidence>
<sequence>MQLSRGSDLRSERARRSSAKSTVALSDIIQAQSPQSSPKAHLSGAQLPHSGAIEMQNMPLNEVAAPQHERSSVPPGYSRPPQLSAEFFVPSAAGFDAPTAVSCIILSIDKPKF</sequence>
<reference evidence="3" key="1">
    <citation type="submission" date="2017-02" db="UniProtKB">
        <authorList>
            <consortium name="WormBaseParasite"/>
        </authorList>
    </citation>
    <scope>IDENTIFICATION</scope>
</reference>
<dbReference type="WBParaSite" id="ALUE_0001035101-mRNA-1">
    <property type="protein sequence ID" value="ALUE_0001035101-mRNA-1"/>
    <property type="gene ID" value="ALUE_0001035101"/>
</dbReference>